<feature type="region of interest" description="Disordered" evidence="1">
    <location>
        <begin position="1"/>
        <end position="38"/>
    </location>
</feature>
<organism evidence="3 4">
    <name type="scientific">Cutibacterium modestum HL044PA1</name>
    <dbReference type="NCBI Taxonomy" id="765109"/>
    <lineage>
        <taxon>Bacteria</taxon>
        <taxon>Bacillati</taxon>
        <taxon>Actinomycetota</taxon>
        <taxon>Actinomycetes</taxon>
        <taxon>Propionibacteriales</taxon>
        <taxon>Propionibacteriaceae</taxon>
        <taxon>Cutibacterium</taxon>
        <taxon>Cutibacterium modestum</taxon>
    </lineage>
</organism>
<reference evidence="3" key="1">
    <citation type="submission" date="2010-08" db="EMBL/GenBank/DDBJ databases">
        <authorList>
            <person name="Weinstock G."/>
            <person name="Sodergren E."/>
            <person name="Clifton S."/>
            <person name="Fulton L."/>
            <person name="Fulton B."/>
            <person name="Courtney L."/>
            <person name="Fronick C."/>
            <person name="Harrison M."/>
            <person name="Strong C."/>
            <person name="Farmer C."/>
            <person name="Delahaunty K."/>
            <person name="Markovic C."/>
            <person name="Hall O."/>
            <person name="Minx P."/>
            <person name="Tomlinson C."/>
            <person name="Mitreva M."/>
            <person name="Hou S."/>
            <person name="Chen J."/>
            <person name="Wollam A."/>
            <person name="Pepin K.H."/>
            <person name="Johnson M."/>
            <person name="Bhonagiri V."/>
            <person name="Zhang X."/>
            <person name="Suruliraj S."/>
            <person name="Warren W."/>
            <person name="Chinwalla A."/>
            <person name="Mardis E.R."/>
            <person name="Wilson R.K."/>
        </authorList>
    </citation>
    <scope>NUCLEOTIDE SEQUENCE [LARGE SCALE GENOMIC DNA]</scope>
    <source>
        <strain evidence="3">HL044PA1</strain>
    </source>
</reference>
<proteinExistence type="predicted"/>
<comment type="caution">
    <text evidence="3">The sequence shown here is derived from an EMBL/GenBank/DDBJ whole genome shotgun (WGS) entry which is preliminary data.</text>
</comment>
<dbReference type="EMBL" id="ADZU01000023">
    <property type="protein sequence ID" value="EFS92471.1"/>
    <property type="molecule type" value="Genomic_DNA"/>
</dbReference>
<gene>
    <name evidence="3" type="ORF">HMPREF9607_01415</name>
</gene>
<feature type="compositionally biased region" description="Pro residues" evidence="1">
    <location>
        <begin position="14"/>
        <end position="33"/>
    </location>
</feature>
<sequence length="153" mass="16617">MTNQPPGGGWSQGPQPPIWQSPYGPNQPYPTIPQQPMRRTHRPQVEWIRFGVGAALMLCGVLTLLSLMLSMVTLHASNVREDVPQSVSIKPFKGIDAGIVTDAMSADAHARPFVDGAHPWQLSPVSCPCWPHCSSSPQASFSCCVARFSSRPV</sequence>
<keyword evidence="2" id="KW-1133">Transmembrane helix</keyword>
<keyword evidence="2" id="KW-0472">Membrane</keyword>
<feature type="compositionally biased region" description="Gly residues" evidence="1">
    <location>
        <begin position="1"/>
        <end position="11"/>
    </location>
</feature>
<evidence type="ECO:0000256" key="1">
    <source>
        <dbReference type="SAM" id="MobiDB-lite"/>
    </source>
</evidence>
<dbReference type="Proteomes" id="UP000003179">
    <property type="component" value="Unassembled WGS sequence"/>
</dbReference>
<evidence type="ECO:0000256" key="2">
    <source>
        <dbReference type="SAM" id="Phobius"/>
    </source>
</evidence>
<protein>
    <submittedName>
        <fullName evidence="3">Uncharacterized protein</fullName>
    </submittedName>
</protein>
<evidence type="ECO:0000313" key="3">
    <source>
        <dbReference type="EMBL" id="EFS92471.1"/>
    </source>
</evidence>
<keyword evidence="4" id="KW-1185">Reference proteome</keyword>
<name>A0ABP2KA35_9ACTN</name>
<evidence type="ECO:0000313" key="4">
    <source>
        <dbReference type="Proteomes" id="UP000003179"/>
    </source>
</evidence>
<feature type="transmembrane region" description="Helical" evidence="2">
    <location>
        <begin position="47"/>
        <end position="69"/>
    </location>
</feature>
<accession>A0ABP2KA35</accession>
<keyword evidence="2" id="KW-0812">Transmembrane</keyword>